<keyword evidence="1" id="KW-1133">Transmembrane helix</keyword>
<gene>
    <name evidence="4" type="ORF">CLV80_1027</name>
</gene>
<organism evidence="4 5">
    <name type="scientific">Yoonia maritima</name>
    <dbReference type="NCBI Taxonomy" id="1435347"/>
    <lineage>
        <taxon>Bacteria</taxon>
        <taxon>Pseudomonadati</taxon>
        <taxon>Pseudomonadota</taxon>
        <taxon>Alphaproteobacteria</taxon>
        <taxon>Rhodobacterales</taxon>
        <taxon>Paracoccaceae</taxon>
        <taxon>Yoonia</taxon>
    </lineage>
</organism>
<dbReference type="CDD" id="cd07177">
    <property type="entry name" value="terB_like"/>
    <property type="match status" value="1"/>
</dbReference>
<keyword evidence="1" id="KW-0472">Membrane</keyword>
<dbReference type="AlphaFoldDB" id="A0A2T0W2B8"/>
<keyword evidence="5" id="KW-1185">Reference proteome</keyword>
<evidence type="ECO:0000256" key="2">
    <source>
        <dbReference type="SAM" id="SignalP"/>
    </source>
</evidence>
<feature type="signal peptide" evidence="2">
    <location>
        <begin position="1"/>
        <end position="20"/>
    </location>
</feature>
<dbReference type="Gene3D" id="1.10.3680.10">
    <property type="entry name" value="TerB-like"/>
    <property type="match status" value="1"/>
</dbReference>
<evidence type="ECO:0000313" key="4">
    <source>
        <dbReference type="EMBL" id="PRY79364.1"/>
    </source>
</evidence>
<feature type="transmembrane region" description="Helical" evidence="1">
    <location>
        <begin position="115"/>
        <end position="133"/>
    </location>
</feature>
<name>A0A2T0W2B8_9RHOB</name>
<proteinExistence type="predicted"/>
<dbReference type="RefSeq" id="WP_106354476.1">
    <property type="nucleotide sequence ID" value="NZ_PVTP01000002.1"/>
</dbReference>
<feature type="chain" id="PRO_5015413068" evidence="2">
    <location>
        <begin position="21"/>
        <end position="277"/>
    </location>
</feature>
<dbReference type="SUPFAM" id="SSF158682">
    <property type="entry name" value="TerB-like"/>
    <property type="match status" value="1"/>
</dbReference>
<dbReference type="InterPro" id="IPR029024">
    <property type="entry name" value="TerB-like"/>
</dbReference>
<protein>
    <submittedName>
        <fullName evidence="4">Tellurite resistance protein TerB</fullName>
    </submittedName>
</protein>
<accession>A0A2T0W2B8</accession>
<evidence type="ECO:0000313" key="5">
    <source>
        <dbReference type="Proteomes" id="UP000238007"/>
    </source>
</evidence>
<dbReference type="InterPro" id="IPR007791">
    <property type="entry name" value="DjlA_N"/>
</dbReference>
<dbReference type="OrthoDB" id="7703595at2"/>
<comment type="caution">
    <text evidence="4">The sequence shown here is derived from an EMBL/GenBank/DDBJ whole genome shotgun (WGS) entry which is preliminary data.</text>
</comment>
<feature type="domain" description="Co-chaperone DjlA N-terminal" evidence="3">
    <location>
        <begin position="156"/>
        <end position="267"/>
    </location>
</feature>
<reference evidence="4 5" key="1">
    <citation type="submission" date="2018-03" db="EMBL/GenBank/DDBJ databases">
        <title>Genomic Encyclopedia of Archaeal and Bacterial Type Strains, Phase II (KMG-II): from individual species to whole genera.</title>
        <authorList>
            <person name="Goeker M."/>
        </authorList>
    </citation>
    <scope>NUCLEOTIDE SEQUENCE [LARGE SCALE GENOMIC DNA]</scope>
    <source>
        <strain evidence="4 5">DSM 101533</strain>
    </source>
</reference>
<evidence type="ECO:0000256" key="1">
    <source>
        <dbReference type="SAM" id="Phobius"/>
    </source>
</evidence>
<sequence>MKNLVFILLSFISFGAPVQAATFDIARETGLEFVAQTRIPGPTDKMMSLCYLTDDLTVFGLRITSDIQSYALASDGCVAEYEQLYTEDKIIAAQALNLIPENVDPIARNDLQRNLSVYGLLIAGFLGLFAVIIRRVKSLMGYDLRGPMRKKAAHRILSAMCHMAKCDSIVDATELAHIRKMARHLTGRSYPNSDIIHMVDAIDMSAGLAEHDFIAFGKGLRDREKDLMMQGILSVAIASGRMQPNEHEFATALAYGLGMPGEDFRRVLDNALAAPTS</sequence>
<keyword evidence="1" id="KW-0812">Transmembrane</keyword>
<dbReference type="Proteomes" id="UP000238007">
    <property type="component" value="Unassembled WGS sequence"/>
</dbReference>
<dbReference type="EMBL" id="PVTP01000002">
    <property type="protein sequence ID" value="PRY79364.1"/>
    <property type="molecule type" value="Genomic_DNA"/>
</dbReference>
<evidence type="ECO:0000259" key="3">
    <source>
        <dbReference type="Pfam" id="PF05099"/>
    </source>
</evidence>
<keyword evidence="2" id="KW-0732">Signal</keyword>
<dbReference type="Pfam" id="PF05099">
    <property type="entry name" value="TerB"/>
    <property type="match status" value="1"/>
</dbReference>